<name>A0A922L7G7_DERFA</name>
<gene>
    <name evidence="1" type="ORF">DERF_004188</name>
</gene>
<evidence type="ECO:0000313" key="2">
    <source>
        <dbReference type="Proteomes" id="UP000790347"/>
    </source>
</evidence>
<comment type="caution">
    <text evidence="1">The sequence shown here is derived from an EMBL/GenBank/DDBJ whole genome shotgun (WGS) entry which is preliminary data.</text>
</comment>
<keyword evidence="2" id="KW-1185">Reference proteome</keyword>
<organism evidence="1 2">
    <name type="scientific">Dermatophagoides farinae</name>
    <name type="common">American house dust mite</name>
    <dbReference type="NCBI Taxonomy" id="6954"/>
    <lineage>
        <taxon>Eukaryota</taxon>
        <taxon>Metazoa</taxon>
        <taxon>Ecdysozoa</taxon>
        <taxon>Arthropoda</taxon>
        <taxon>Chelicerata</taxon>
        <taxon>Arachnida</taxon>
        <taxon>Acari</taxon>
        <taxon>Acariformes</taxon>
        <taxon>Sarcoptiformes</taxon>
        <taxon>Astigmata</taxon>
        <taxon>Psoroptidia</taxon>
        <taxon>Analgoidea</taxon>
        <taxon>Pyroglyphidae</taxon>
        <taxon>Dermatophagoidinae</taxon>
        <taxon>Dermatophagoides</taxon>
    </lineage>
</organism>
<dbReference type="Proteomes" id="UP000790347">
    <property type="component" value="Unassembled WGS sequence"/>
</dbReference>
<dbReference type="AlphaFoldDB" id="A0A922L7G7"/>
<evidence type="ECO:0000313" key="1">
    <source>
        <dbReference type="EMBL" id="KAH9520482.1"/>
    </source>
</evidence>
<accession>A0A922L7G7</accession>
<reference evidence="1" key="1">
    <citation type="submission" date="2013-05" db="EMBL/GenBank/DDBJ databases">
        <authorList>
            <person name="Yim A.K.Y."/>
            <person name="Chan T.F."/>
            <person name="Ji K.M."/>
            <person name="Liu X.Y."/>
            <person name="Zhou J.W."/>
            <person name="Li R.Q."/>
            <person name="Yang K.Y."/>
            <person name="Li J."/>
            <person name="Li M."/>
            <person name="Law P.T.W."/>
            <person name="Wu Y.L."/>
            <person name="Cai Z.L."/>
            <person name="Qin H."/>
            <person name="Bao Y."/>
            <person name="Leung R.K.K."/>
            <person name="Ng P.K.S."/>
            <person name="Zou J."/>
            <person name="Zhong X.J."/>
            <person name="Ran P.X."/>
            <person name="Zhong N.S."/>
            <person name="Liu Z.G."/>
            <person name="Tsui S.K.W."/>
        </authorList>
    </citation>
    <scope>NUCLEOTIDE SEQUENCE</scope>
    <source>
        <strain evidence="1">Derf</strain>
        <tissue evidence="1">Whole organism</tissue>
    </source>
</reference>
<reference evidence="1" key="2">
    <citation type="journal article" date="2022" name="Res Sq">
        <title>Comparative Genomics Reveals Insights into the Divergent Evolution of Astigmatic Mites and Household Pest Adaptations.</title>
        <authorList>
            <person name="Xiong Q."/>
            <person name="Wan A.T.-Y."/>
            <person name="Liu X.-Y."/>
            <person name="Fung C.S.-H."/>
            <person name="Xiao X."/>
            <person name="Malainual N."/>
            <person name="Hou J."/>
            <person name="Wang L."/>
            <person name="Wang M."/>
            <person name="Yang K."/>
            <person name="Cui Y."/>
            <person name="Leung E."/>
            <person name="Nong W."/>
            <person name="Shin S.-K."/>
            <person name="Au S."/>
            <person name="Jeong K.Y."/>
            <person name="Chew F.T."/>
            <person name="Hui J."/>
            <person name="Leung T.F."/>
            <person name="Tungtrongchitr A."/>
            <person name="Zhong N."/>
            <person name="Liu Z."/>
            <person name="Tsui S."/>
        </authorList>
    </citation>
    <scope>NUCLEOTIDE SEQUENCE</scope>
    <source>
        <strain evidence="1">Derf</strain>
        <tissue evidence="1">Whole organism</tissue>
    </source>
</reference>
<sequence length="187" mass="20862">MPAIWITAISNKDFGHLVRSIILLDCFPQKLVTVGSKSTKRFHDFSPAVTYGTFEVAFVIGCTSIVYVDTMFEQELGTIVITMLDHPLQQRESITISNVYVGSCSNKHFGYADSTNSVAFGEVNSSHPLPVLEELNLGSLCATSHREMKEYVQLLRRGRQGWLSEVQSDCTRILDRLNCGHCEVEVA</sequence>
<dbReference type="EMBL" id="ASGP02000002">
    <property type="protein sequence ID" value="KAH9520482.1"/>
    <property type="molecule type" value="Genomic_DNA"/>
</dbReference>
<proteinExistence type="predicted"/>
<protein>
    <submittedName>
        <fullName evidence="1">Uncharacterized protein</fullName>
    </submittedName>
</protein>